<dbReference type="InterPro" id="IPR057411">
    <property type="entry name" value="TPR_IFT122"/>
</dbReference>
<keyword evidence="13" id="KW-1185">Reference proteome</keyword>
<dbReference type="PANTHER" id="PTHR12764:SF4">
    <property type="entry name" value="INTRAFLAGELLAR TRANSPORT PROTEIN 122 HOMOLOG"/>
    <property type="match status" value="1"/>
</dbReference>
<evidence type="ECO:0000256" key="3">
    <source>
        <dbReference type="ARBA" id="ARBA00022574"/>
    </source>
</evidence>
<protein>
    <recommendedName>
        <fullName evidence="2">Intraflagellar transport protein 122 homolog</fullName>
    </recommendedName>
</protein>
<accession>A0A1I8HKU2</accession>
<dbReference type="Gene3D" id="2.130.10.10">
    <property type="entry name" value="YVTN repeat-like/Quinoprotein amine dehydrogenase"/>
    <property type="match status" value="2"/>
</dbReference>
<dbReference type="PANTHER" id="PTHR12764">
    <property type="entry name" value="WD REPEAT DOMAIN-RELATED"/>
    <property type="match status" value="1"/>
</dbReference>
<comment type="subcellular location">
    <subcellularLocation>
        <location evidence="1">Cell projection</location>
        <location evidence="1">Cilium</location>
    </subcellularLocation>
</comment>
<dbReference type="InterPro" id="IPR011990">
    <property type="entry name" value="TPR-like_helical_dom_sf"/>
</dbReference>
<dbReference type="FunFam" id="2.130.10.10:FF:000176">
    <property type="entry name" value="Intraflagellar transport protein 122 homolog"/>
    <property type="match status" value="1"/>
</dbReference>
<evidence type="ECO:0000256" key="4">
    <source>
        <dbReference type="ARBA" id="ARBA00022737"/>
    </source>
</evidence>
<feature type="repeat" description="WD" evidence="7">
    <location>
        <begin position="55"/>
        <end position="86"/>
    </location>
</feature>
<dbReference type="Proteomes" id="UP000095280">
    <property type="component" value="Unplaced"/>
</dbReference>
<dbReference type="InterPro" id="IPR036322">
    <property type="entry name" value="WD40_repeat_dom_sf"/>
</dbReference>
<feature type="domain" description="IFT122 zinc ribbon" evidence="11">
    <location>
        <begin position="1002"/>
        <end position="1046"/>
    </location>
</feature>
<feature type="region of interest" description="Disordered" evidence="8">
    <location>
        <begin position="1065"/>
        <end position="1091"/>
    </location>
</feature>
<dbReference type="WBParaSite" id="maker-uti_cns_0006732-snap-gene-0.2-mRNA-1">
    <property type="protein sequence ID" value="maker-uti_cns_0006732-snap-gene-0.2-mRNA-1"/>
    <property type="gene ID" value="maker-uti_cns_0006732-snap-gene-0.2"/>
</dbReference>
<evidence type="ECO:0000256" key="1">
    <source>
        <dbReference type="ARBA" id="ARBA00004138"/>
    </source>
</evidence>
<feature type="compositionally biased region" description="Acidic residues" evidence="8">
    <location>
        <begin position="1420"/>
        <end position="1437"/>
    </location>
</feature>
<dbReference type="GO" id="GO:0061512">
    <property type="term" value="P:protein localization to cilium"/>
    <property type="evidence" value="ECO:0007669"/>
    <property type="project" value="TreeGrafter"/>
</dbReference>
<evidence type="ECO:0000256" key="8">
    <source>
        <dbReference type="SAM" id="MobiDB-lite"/>
    </source>
</evidence>
<evidence type="ECO:0000256" key="6">
    <source>
        <dbReference type="ARBA" id="ARBA00023273"/>
    </source>
</evidence>
<feature type="domain" description="Intraflagellar transport protein 122 homolog TPR" evidence="12">
    <location>
        <begin position="565"/>
        <end position="948"/>
    </location>
</feature>
<dbReference type="FunFam" id="1.25.40.470:FF:000005">
    <property type="entry name" value="Intraflagellar transport protein 122 homolog"/>
    <property type="match status" value="1"/>
</dbReference>
<evidence type="ECO:0000256" key="5">
    <source>
        <dbReference type="ARBA" id="ARBA00023069"/>
    </source>
</evidence>
<evidence type="ECO:0000259" key="9">
    <source>
        <dbReference type="Pfam" id="PF23377"/>
    </source>
</evidence>
<reference evidence="14" key="1">
    <citation type="submission" date="2016-11" db="UniProtKB">
        <authorList>
            <consortium name="WormBaseParasite"/>
        </authorList>
    </citation>
    <scope>IDENTIFICATION</scope>
</reference>
<dbReference type="Pfam" id="PF23381">
    <property type="entry name" value="Beta-prop_IFT122_1st"/>
    <property type="match status" value="2"/>
</dbReference>
<keyword evidence="6" id="KW-0966">Cell projection</keyword>
<dbReference type="SUPFAM" id="SSF48452">
    <property type="entry name" value="TPR-like"/>
    <property type="match status" value="1"/>
</dbReference>
<evidence type="ECO:0000259" key="12">
    <source>
        <dbReference type="Pfam" id="PF25295"/>
    </source>
</evidence>
<dbReference type="GO" id="GO:0030991">
    <property type="term" value="C:intraciliary transport particle A"/>
    <property type="evidence" value="ECO:0007669"/>
    <property type="project" value="TreeGrafter"/>
</dbReference>
<dbReference type="PROSITE" id="PS50082">
    <property type="entry name" value="WD_REPEATS_2"/>
    <property type="match status" value="1"/>
</dbReference>
<dbReference type="GO" id="GO:0097730">
    <property type="term" value="C:non-motile cilium"/>
    <property type="evidence" value="ECO:0007669"/>
    <property type="project" value="TreeGrafter"/>
</dbReference>
<dbReference type="InterPro" id="IPR056153">
    <property type="entry name" value="Beta-prop_IFT122_1st"/>
</dbReference>
<organism evidence="13 14">
    <name type="scientific">Macrostomum lignano</name>
    <dbReference type="NCBI Taxonomy" id="282301"/>
    <lineage>
        <taxon>Eukaryota</taxon>
        <taxon>Metazoa</taxon>
        <taxon>Spiralia</taxon>
        <taxon>Lophotrochozoa</taxon>
        <taxon>Platyhelminthes</taxon>
        <taxon>Rhabditophora</taxon>
        <taxon>Macrostomorpha</taxon>
        <taxon>Macrostomida</taxon>
        <taxon>Macrostomidae</taxon>
        <taxon>Macrostomum</taxon>
    </lineage>
</organism>
<feature type="domain" description="IFT122 first beta-propeller" evidence="10">
    <location>
        <begin position="202"/>
        <end position="298"/>
    </location>
</feature>
<dbReference type="Pfam" id="PF25143">
    <property type="entry name" value="Zn_ribbon_IFT122_C"/>
    <property type="match status" value="1"/>
</dbReference>
<proteinExistence type="predicted"/>
<dbReference type="InterPro" id="IPR039857">
    <property type="entry name" value="Ift122/121"/>
</dbReference>
<dbReference type="InterPro" id="IPR056838">
    <property type="entry name" value="Zn_ribbon_IFT122"/>
</dbReference>
<evidence type="ECO:0000256" key="7">
    <source>
        <dbReference type="PROSITE-ProRule" id="PRU00221"/>
    </source>
</evidence>
<dbReference type="SUPFAM" id="SSF50978">
    <property type="entry name" value="WD40 repeat-like"/>
    <property type="match status" value="2"/>
</dbReference>
<evidence type="ECO:0000313" key="14">
    <source>
        <dbReference type="WBParaSite" id="maker-uti_cns_0006732-snap-gene-0.2-mRNA-1"/>
    </source>
</evidence>
<evidence type="ECO:0000259" key="11">
    <source>
        <dbReference type="Pfam" id="PF25144"/>
    </source>
</evidence>
<evidence type="ECO:0000313" key="13">
    <source>
        <dbReference type="Proteomes" id="UP000095280"/>
    </source>
</evidence>
<dbReference type="Pfam" id="PF25144">
    <property type="entry name" value="Zn_ribbon_IFT122"/>
    <property type="match status" value="1"/>
</dbReference>
<keyword evidence="4" id="KW-0677">Repeat</keyword>
<feature type="domain" description="IFT122 second beta-propeller" evidence="9">
    <location>
        <begin position="304"/>
        <end position="558"/>
    </location>
</feature>
<sequence>MKSESLWVDKVVDRDKNDQCIWDLCFSPDGMQIVAAAGSRVLVYNAEDGALIQALKGHKDAVYCVTYAKDGKRFASGSADKMVIIWATKPKLEGILKYSHNDSIQCLAFNPLSGQLASCACSDFGLWSTEQKSVNKSKVAARVTCCSWTKDGQYLAIGLYNGVISIRSKTGEEKRKFERPGGALSPVWSLEWCPSKDDKLYTLAAADWGQKVAFYRLLEKSVTEKAVNYDPACISWFHTGDFVLISGSNHECNLYTKDGTKLGLVAKSDSWIWAARSQPGGNGVVIGCQDGTVAMYQLQFSTVHSLYKTRYAYRDNMTDVIVQHLLSEDKVRIKNRDMVKKIAVYKNRLAVQLTEVIIIYELQSDDPNDMHYRIKERINKAIECNLLVVATNHLMVCQERRLQCYNFRGIKEREWMLDSPIRYTKVLGGSPNKEGLLIGMKNGQIVSIFLDNPFPVQLLKQASSVRCLDINCTRDRLAVIDEHQTLLVYDLKTKDLLYQEPNATSVAWNSINSDMLCFSGNGTLNIKASNFPVHQQNMQGFVVGFTGSKIFCLNVYAMSCVDVPQNAPMYQYLEKKQLKEAYQVACLGVTDSDWQALATSALMEMRLDIAFLAYARLKDIKFLQLIYQIKERQRRGESDSRVFLGDIYAYMGKFAEAAKKYKEAGQEHRAMNMYTDLKMFDQAKDYMADSHPEEQKTLMAKQADWARDQNNPKSAAEMYMTAGEYDKAIEMMGKHGWTEMLIDVARKMDKADVRYVTKCAEYLRQFGQFAFAAECYYNIGETQKVLELHVEARHWEDAFQIAEKHPEYRPLVYRPYAKFLAENDRFEEAQAAFHQAGLEKEAVRVLQVLTENAVHERRFADAGYYYWKLSMQCLEIAGSDPVQQDDMLTRFAEFRNKADTYYAYQSVQHFMEEPFLRGQPENLLNTARYLVHKLSRKGTELPPGVSKMAVYYTMAKQALDLKAFKLARHAYEKLQAFKVPAHIQETVELNSLRVRSKPFHDVEDLLPYCFRCTTTNPMLNAAGNRCVRCKQPFIFSFVSFDALPLVEFFLERDITDDEAMELIEYDPAPKSKQQQQGPKERRGTETASSQYQSLRLDEGFDEMMMNGNGGDNGDDPFTRRLMNFDPDSDEFSRVYVDRETLKSIPSNEVVVLKWPTPMRCQYFKSMLPDYSTSVCHSCNKIFSTDDFEFTFVQRGCCPFCRNRCLELQPAHPVSILSISGGSFIGGAASRSDQLHQRHHVGQSGRHFSRNPGAGSLRRGFSAAAMARSRCNLAKQGSAGWLSLNNNGTRLSRPTGCRADSPAADTAAAAAKAVVDDSFVADAASLTAASLPILRRQCCERPPATAAWWGRRRRRRRLLLTFEVQRSSATELNRCEMLRKLVYTDSMLGPPPRPLSTCFGIAAKLLEAAPTASAAAAACDDRDDSDSESVDEDEEAEPAELPSRVLDRDDDVRDENDNGVGDDSVGGDDADGDDAGCHGDRATRRRNFRIVNVDLFTLLSSTIAAIQLRMPSQLLNVRQLLVQPVDLRGGDDCGNGSRRVSGGGCHGNGA</sequence>
<keyword evidence="3 7" id="KW-0853">WD repeat</keyword>
<dbReference type="GO" id="GO:1905515">
    <property type="term" value="P:non-motile cilium assembly"/>
    <property type="evidence" value="ECO:0007669"/>
    <property type="project" value="TreeGrafter"/>
</dbReference>
<keyword evidence="5" id="KW-0969">Cilium</keyword>
<name>A0A1I8HKU2_9PLAT</name>
<dbReference type="InterPro" id="IPR015943">
    <property type="entry name" value="WD40/YVTN_repeat-like_dom_sf"/>
</dbReference>
<dbReference type="Pfam" id="PF25295">
    <property type="entry name" value="TPR_IFT122"/>
    <property type="match status" value="1"/>
</dbReference>
<dbReference type="Gene3D" id="1.25.40.470">
    <property type="match status" value="2"/>
</dbReference>
<dbReference type="InterPro" id="IPR056152">
    <property type="entry name" value="Beta-prop_IFT122_2nd"/>
</dbReference>
<feature type="region of interest" description="Disordered" evidence="8">
    <location>
        <begin position="1415"/>
        <end position="1478"/>
    </location>
</feature>
<feature type="compositionally biased region" description="Acidic residues" evidence="8">
    <location>
        <begin position="1464"/>
        <end position="1473"/>
    </location>
</feature>
<feature type="domain" description="IFT122 first beta-propeller" evidence="10">
    <location>
        <begin position="13"/>
        <end position="196"/>
    </location>
</feature>
<evidence type="ECO:0000259" key="10">
    <source>
        <dbReference type="Pfam" id="PF23381"/>
    </source>
</evidence>
<dbReference type="PROSITE" id="PS50294">
    <property type="entry name" value="WD_REPEATS_REGION"/>
    <property type="match status" value="1"/>
</dbReference>
<dbReference type="Pfam" id="PF23377">
    <property type="entry name" value="Beta-prop_IFT122_2nd"/>
    <property type="match status" value="1"/>
</dbReference>
<dbReference type="SMART" id="SM00320">
    <property type="entry name" value="WD40"/>
    <property type="match status" value="7"/>
</dbReference>
<evidence type="ECO:0000256" key="2">
    <source>
        <dbReference type="ARBA" id="ARBA00019442"/>
    </source>
</evidence>
<dbReference type="InterPro" id="IPR001680">
    <property type="entry name" value="WD40_rpt"/>
</dbReference>
<dbReference type="GO" id="GO:0035721">
    <property type="term" value="P:intraciliary retrograde transport"/>
    <property type="evidence" value="ECO:0007669"/>
    <property type="project" value="TreeGrafter"/>
</dbReference>